<keyword evidence="1" id="KW-0175">Coiled coil</keyword>
<dbReference type="Gene3D" id="2.60.40.10">
    <property type="entry name" value="Immunoglobulins"/>
    <property type="match status" value="1"/>
</dbReference>
<keyword evidence="2" id="KW-0732">Signal</keyword>
<evidence type="ECO:0000259" key="3">
    <source>
        <dbReference type="PROSITE" id="PS50853"/>
    </source>
</evidence>
<gene>
    <name evidence="4" type="ORF">SAMN05216508_11544</name>
</gene>
<dbReference type="EMBL" id="FPBT01000015">
    <property type="protein sequence ID" value="SFU58784.1"/>
    <property type="molecule type" value="Genomic_DNA"/>
</dbReference>
<evidence type="ECO:0000256" key="2">
    <source>
        <dbReference type="SAM" id="SignalP"/>
    </source>
</evidence>
<dbReference type="InterPro" id="IPR036116">
    <property type="entry name" value="FN3_sf"/>
</dbReference>
<protein>
    <submittedName>
        <fullName evidence="4">Fibronectin type III domain-containing protein</fullName>
    </submittedName>
</protein>
<feature type="coiled-coil region" evidence="1">
    <location>
        <begin position="412"/>
        <end position="474"/>
    </location>
</feature>
<evidence type="ECO:0000313" key="5">
    <source>
        <dbReference type="Proteomes" id="UP000198817"/>
    </source>
</evidence>
<feature type="domain" description="Fibronectin type-III" evidence="3">
    <location>
        <begin position="477"/>
        <end position="571"/>
    </location>
</feature>
<dbReference type="Gene3D" id="6.10.250.3150">
    <property type="match status" value="1"/>
</dbReference>
<dbReference type="Pfam" id="PF00041">
    <property type="entry name" value="fn3"/>
    <property type="match status" value="1"/>
</dbReference>
<dbReference type="CDD" id="cd00063">
    <property type="entry name" value="FN3"/>
    <property type="match status" value="1"/>
</dbReference>
<organism evidence="4 5">
    <name type="scientific">Eubacterium pyruvativorans</name>
    <dbReference type="NCBI Taxonomy" id="155865"/>
    <lineage>
        <taxon>Bacteria</taxon>
        <taxon>Bacillati</taxon>
        <taxon>Bacillota</taxon>
        <taxon>Clostridia</taxon>
        <taxon>Eubacteriales</taxon>
        <taxon>Eubacteriaceae</taxon>
        <taxon>Eubacterium</taxon>
    </lineage>
</organism>
<sequence length="571" mass="59704">MLLKKKLAVLGLAAVMTVAFMPAMAFADEAATGSTTASASNAQTTTGTAIPDDGQLASTTYTLTNNLTRSLTVKNGVTATLDLNGKTLTNTADNHTITVENGGTLTITDSSSTKGTIDNVSHQKAAIFNNGTVTIKGGVKITRSKETGRNPKEGGNNTYYNIVNNGTMTIEDADVTQSGGYSSMIINGGSADSMLTITGGTFSGGINTVKNDDYGTLIVNGGRFTNQTQSAIMNWNKTTINDGTFENTLTASNDNGIVSNGSYANEGQLVINGGKFSGKHLLGTMTVSKNTGSVDLNNGDFTGITDTLVTSASETETNKHYSVEKFISGGTYKALPTANLQDNVAQATVTNGTSTTYAVGEKDIQKAAEDSGNTVTVTKGSVELTGANAKIVNAGGKVKVDGSNVNVGATVQPNASQTIKKLQDQIADLQKQIQAAASQGSTAKANITSLKSNLEKAQAELKEAQAQVSEGKTLLTAPGQVMNLKAKAGKRSAKLTWKAQTENTTGYRIYRKVKGGKYARVKTITKATQGSWTNKGLKKGKTYYFKVRAYKSITSGELWGAYSSTAKAKVK</sequence>
<evidence type="ECO:0000256" key="1">
    <source>
        <dbReference type="SAM" id="Coils"/>
    </source>
</evidence>
<dbReference type="STRING" id="155865.SAMN05216515_11645"/>
<proteinExistence type="predicted"/>
<evidence type="ECO:0000313" key="4">
    <source>
        <dbReference type="EMBL" id="SFU58784.1"/>
    </source>
</evidence>
<dbReference type="AlphaFoldDB" id="A0A1I7HDG5"/>
<name>A0A1I7HDG5_9FIRM</name>
<dbReference type="RefSeq" id="WP_177207422.1">
    <property type="nucleotide sequence ID" value="NZ_FOWF01000016.1"/>
</dbReference>
<dbReference type="PROSITE" id="PS50853">
    <property type="entry name" value="FN3"/>
    <property type="match status" value="1"/>
</dbReference>
<dbReference type="SMART" id="SM00060">
    <property type="entry name" value="FN3"/>
    <property type="match status" value="1"/>
</dbReference>
<dbReference type="SUPFAM" id="SSF49265">
    <property type="entry name" value="Fibronectin type III"/>
    <property type="match status" value="1"/>
</dbReference>
<accession>A0A1I7HDG5</accession>
<reference evidence="4 5" key="1">
    <citation type="submission" date="2016-10" db="EMBL/GenBank/DDBJ databases">
        <authorList>
            <person name="de Groot N.N."/>
        </authorList>
    </citation>
    <scope>NUCLEOTIDE SEQUENCE [LARGE SCALE GENOMIC DNA]</scope>
    <source>
        <strain evidence="4 5">KHGC13</strain>
    </source>
</reference>
<feature type="signal peptide" evidence="2">
    <location>
        <begin position="1"/>
        <end position="27"/>
    </location>
</feature>
<dbReference type="InterPro" id="IPR003961">
    <property type="entry name" value="FN3_dom"/>
</dbReference>
<keyword evidence="5" id="KW-1185">Reference proteome</keyword>
<dbReference type="InterPro" id="IPR013783">
    <property type="entry name" value="Ig-like_fold"/>
</dbReference>
<dbReference type="Proteomes" id="UP000198817">
    <property type="component" value="Unassembled WGS sequence"/>
</dbReference>
<feature type="chain" id="PRO_5011717248" evidence="2">
    <location>
        <begin position="28"/>
        <end position="571"/>
    </location>
</feature>